<dbReference type="SUPFAM" id="SSF69304">
    <property type="entry name" value="Tricorn protease N-terminal domain"/>
    <property type="match status" value="2"/>
</dbReference>
<dbReference type="GO" id="GO:0006508">
    <property type="term" value="P:proteolysis"/>
    <property type="evidence" value="ECO:0007669"/>
    <property type="project" value="UniProtKB-UniRule"/>
</dbReference>
<sequence length="1117" mass="120031">MLRNVGTMSAGYLRFPHLHGELIAFTAEDDVWLAPIDGGRAWRVSADRVPVSNPRFSPDGSQLAWTSGFDDGASEVRVASITGGSTRTLTHWGGFKTSVLGWLPGDQPRVIAATEAGEPSMRQTWAHAVPLDGGPATRLPYGPVGGIAFAPQTRFAATGFERTSGGGVVLSTVVMNEPARQKRYRGGTAGKLWIDVEGSGEFVRILSEVNGHIVAPQWVGERVAFLSDHDGIANVYSCLPDGSDLRQHTHHTEFYARHAASDGRRIVYQHAGDLWALDSLDAEARKVDVRTAGPATGHRAYPIDTAGDLGAVAVDHLGRTSVVEVRGTVHRVTHVDGPAIALSVRPGVRARLPVVPADKDTGLGAVWVTDVRGADALETISEPTASSYAQGRLLAEGKLGRVLELAVSPDGSTAAVASHDGRLSLVNLADGEIHPVVTSRHGAVSGVNFSPDSNWLTWSEPGPDPLRHIRLYCRADDTTVDVTDLRFIDLEPVFTLDGRHLAFLSLRTFDPFYDEHDFDLAFIAACRPHLVPLSALTPSPFGPSLQGRPSEPVADAGEENVPAGPPCTEVDVEGIAQRVVPFPVGAGRYHSLSAAKGGLLWVSEPLTGTVGDALSPVEPQSSRQDLIRFDLERARSEILIEGLQAYQVSGDGSRLVFTDGNITRATSAERKSTGEGTGPDESILLDLTRIRVEVDPIAEWRQAYDEAARLMRDHFWRSDMGGVDWAAATARYRPLVERLGSQDDFYDLLWELHGEVDTAHAYVLPPNGGGDPQIRQGLLGADLTRTADGRWRIDRILPGESSDAKARSPLTAPGVAARAGEFLLAVNGRPVNPTTGPAPLLVGTAEQPVELLIGPAMDTPAPATVERVGEDDSDDEGAVSAVAEPRRVVVVPIGDEEALRYQDWIAGRRAHVRSLSGGRVGYLHVPDMQAVGWAQLFRDLRVETGREALIVDLRENRGGHTSQLVVEKLSRRVLGWQVAENGSHGWSYPAHAIRGPLVAVADEFSGSDGDLVNAAIKAMGIAPVVGVRTWGGTIGIDMQYRLVDGTTVTQPRYANWMEGQGWGIENHGVDPDVEVVRAPQHWARGEDPQLDTAVRLALDALVARPAAVQPPLPTVWP</sequence>
<evidence type="ECO:0000256" key="4">
    <source>
        <dbReference type="ARBA" id="ARBA00022670"/>
    </source>
</evidence>
<dbReference type="InterPro" id="IPR012393">
    <property type="entry name" value="Tricorn_protease"/>
</dbReference>
<accession>A0AAC9HMH9</accession>
<dbReference type="Proteomes" id="UP000095210">
    <property type="component" value="Chromosome"/>
</dbReference>
<keyword evidence="6 7" id="KW-0720">Serine protease</keyword>
<evidence type="ECO:0000313" key="13">
    <source>
        <dbReference type="Proteomes" id="UP000095210"/>
    </source>
</evidence>
<dbReference type="InterPro" id="IPR029045">
    <property type="entry name" value="ClpP/crotonase-like_dom_sf"/>
</dbReference>
<protein>
    <recommendedName>
        <fullName evidence="7">Tricorn protease homolog</fullName>
        <ecNumber evidence="7">3.4.21.-</ecNumber>
    </recommendedName>
</protein>
<comment type="function">
    <text evidence="7">Degrades oligopeptides.</text>
</comment>
<dbReference type="Gene3D" id="3.90.226.10">
    <property type="entry name" value="2-enoyl-CoA Hydratase, Chain A, domain 1"/>
    <property type="match status" value="1"/>
</dbReference>
<dbReference type="PIRSF" id="PIRSF036421">
    <property type="entry name" value="Tricorn_protease"/>
    <property type="match status" value="1"/>
</dbReference>
<dbReference type="SUPFAM" id="SSF50156">
    <property type="entry name" value="PDZ domain-like"/>
    <property type="match status" value="1"/>
</dbReference>
<feature type="site" description="Transition state stabilizer; via amide nitrogen" evidence="9">
    <location>
        <position position="1008"/>
    </location>
</feature>
<evidence type="ECO:0000259" key="11">
    <source>
        <dbReference type="SMART" id="SM00245"/>
    </source>
</evidence>
<dbReference type="SMART" id="SM00245">
    <property type="entry name" value="TSPc"/>
    <property type="match status" value="1"/>
</dbReference>
<dbReference type="InterPro" id="IPR015943">
    <property type="entry name" value="WD40/YVTN_repeat-like_dom_sf"/>
</dbReference>
<dbReference type="PANTHER" id="PTHR43253">
    <property type="entry name" value="TRICORN PROTEASE HOMOLOG 2-RELATED"/>
    <property type="match status" value="1"/>
</dbReference>
<organism evidence="12 13">
    <name type="scientific">Actinoalloteichus hymeniacidonis</name>
    <dbReference type="NCBI Taxonomy" id="340345"/>
    <lineage>
        <taxon>Bacteria</taxon>
        <taxon>Bacillati</taxon>
        <taxon>Actinomycetota</taxon>
        <taxon>Actinomycetes</taxon>
        <taxon>Pseudonocardiales</taxon>
        <taxon>Pseudonocardiaceae</taxon>
        <taxon>Actinoalloteichus</taxon>
    </lineage>
</organism>
<comment type="similarity">
    <text evidence="2 7">Belongs to the peptidase S41B family.</text>
</comment>
<keyword evidence="3 7" id="KW-0963">Cytoplasm</keyword>
<feature type="active site" description="Nucleophile" evidence="8">
    <location>
        <position position="1007"/>
    </location>
</feature>
<evidence type="ECO:0000256" key="1">
    <source>
        <dbReference type="ARBA" id="ARBA00004496"/>
    </source>
</evidence>
<dbReference type="CDD" id="cd10828">
    <property type="entry name" value="cpPDZ_Tricorn-protease"/>
    <property type="match status" value="1"/>
</dbReference>
<proteinExistence type="inferred from homology"/>
<gene>
    <name evidence="12" type="ORF">TL08_03745</name>
</gene>
<dbReference type="Pfam" id="PF14684">
    <property type="entry name" value="Tricorn_C1"/>
    <property type="match status" value="1"/>
</dbReference>
<dbReference type="InterPro" id="IPR028204">
    <property type="entry name" value="Tricorn_C1"/>
</dbReference>
<dbReference type="GO" id="GO:0008236">
    <property type="term" value="F:serine-type peptidase activity"/>
    <property type="evidence" value="ECO:0007669"/>
    <property type="project" value="UniProtKB-UniRule"/>
</dbReference>
<evidence type="ECO:0000256" key="7">
    <source>
        <dbReference type="PIRNR" id="PIRNR036421"/>
    </source>
</evidence>
<feature type="region of interest" description="Disordered" evidence="10">
    <location>
        <begin position="542"/>
        <end position="561"/>
    </location>
</feature>
<dbReference type="Gene3D" id="2.120.10.60">
    <property type="entry name" value="Tricorn protease N-terminal domain"/>
    <property type="match status" value="1"/>
</dbReference>
<comment type="subcellular location">
    <subcellularLocation>
        <location evidence="1 7">Cytoplasm</location>
    </subcellularLocation>
</comment>
<dbReference type="AlphaFoldDB" id="A0AAC9HMH9"/>
<dbReference type="SUPFAM" id="SSF52096">
    <property type="entry name" value="ClpP/crotonase"/>
    <property type="match status" value="1"/>
</dbReference>
<keyword evidence="4 7" id="KW-0645">Protease</keyword>
<dbReference type="Pfam" id="PF14685">
    <property type="entry name" value="PDZ_Tricorn"/>
    <property type="match status" value="1"/>
</dbReference>
<dbReference type="PANTHER" id="PTHR43253:SF1">
    <property type="entry name" value="TRICORN PROTEASE HOMOLOG 2-RELATED"/>
    <property type="match status" value="1"/>
</dbReference>
<evidence type="ECO:0000256" key="10">
    <source>
        <dbReference type="SAM" id="MobiDB-lite"/>
    </source>
</evidence>
<evidence type="ECO:0000256" key="3">
    <source>
        <dbReference type="ARBA" id="ARBA00022490"/>
    </source>
</evidence>
<evidence type="ECO:0000313" key="12">
    <source>
        <dbReference type="EMBL" id="AOS61580.1"/>
    </source>
</evidence>
<feature type="active site" description="Charge relay system" evidence="8">
    <location>
        <position position="1065"/>
    </location>
</feature>
<dbReference type="GO" id="GO:0005737">
    <property type="term" value="C:cytoplasm"/>
    <property type="evidence" value="ECO:0007669"/>
    <property type="project" value="UniProtKB-SubCell"/>
</dbReference>
<evidence type="ECO:0000256" key="9">
    <source>
        <dbReference type="PIRSR" id="PIRSR036421-3"/>
    </source>
</evidence>
<dbReference type="KEGG" id="ahm:TL08_03745"/>
<dbReference type="Pfam" id="PF26549">
    <property type="entry name" value="Tricorn_N"/>
    <property type="match status" value="1"/>
</dbReference>
<keyword evidence="5 7" id="KW-0378">Hydrolase</keyword>
<feature type="domain" description="Tail specific protease" evidence="11">
    <location>
        <begin position="883"/>
        <end position="1076"/>
    </location>
</feature>
<evidence type="ECO:0000256" key="5">
    <source>
        <dbReference type="ARBA" id="ARBA00022801"/>
    </source>
</evidence>
<dbReference type="InterPro" id="IPR005151">
    <property type="entry name" value="Tail-specific_protease"/>
</dbReference>
<evidence type="ECO:0000256" key="2">
    <source>
        <dbReference type="ARBA" id="ARBA00008524"/>
    </source>
</evidence>
<dbReference type="InterPro" id="IPR029414">
    <property type="entry name" value="Tricorn_PDZ"/>
</dbReference>
<dbReference type="EC" id="3.4.21.-" evidence="7"/>
<feature type="active site" description="Charge relay system" evidence="8">
    <location>
        <position position="760"/>
    </location>
</feature>
<evidence type="ECO:0000256" key="8">
    <source>
        <dbReference type="PIRSR" id="PIRSR036421-1"/>
    </source>
</evidence>
<name>A0AAC9HMH9_9PSEU</name>
<dbReference type="Gene3D" id="2.30.42.10">
    <property type="match status" value="1"/>
</dbReference>
<reference evidence="13" key="1">
    <citation type="submission" date="2016-03" db="EMBL/GenBank/DDBJ databases">
        <title>Complete genome sequence of the type strain Actinoalloteichus hymeniacidonis DSM 45092.</title>
        <authorList>
            <person name="Schaffert L."/>
            <person name="Albersmeier A."/>
            <person name="Winkler A."/>
            <person name="Kalinowski J."/>
            <person name="Zotchev S."/>
            <person name="Ruckert C."/>
        </authorList>
    </citation>
    <scope>NUCLEOTIDE SEQUENCE [LARGE SCALE GENOMIC DNA]</scope>
    <source>
        <strain evidence="13">HPA177(T) (DSM 45092(T))</strain>
    </source>
</reference>
<dbReference type="Pfam" id="PF03572">
    <property type="entry name" value="Peptidase_S41"/>
    <property type="match status" value="1"/>
</dbReference>
<keyword evidence="13" id="KW-1185">Reference proteome</keyword>
<dbReference type="InterPro" id="IPR036034">
    <property type="entry name" value="PDZ_sf"/>
</dbReference>
<dbReference type="Gene3D" id="2.130.10.10">
    <property type="entry name" value="YVTN repeat-like/Quinoprotein amine dehydrogenase"/>
    <property type="match status" value="1"/>
</dbReference>
<evidence type="ECO:0000256" key="6">
    <source>
        <dbReference type="ARBA" id="ARBA00022825"/>
    </source>
</evidence>
<dbReference type="CDD" id="cd07562">
    <property type="entry name" value="Peptidase_S41_TRI"/>
    <property type="match status" value="1"/>
</dbReference>
<dbReference type="Pfam" id="PF26550">
    <property type="entry name" value="Tricorn_2nd"/>
    <property type="match status" value="1"/>
</dbReference>
<dbReference type="EMBL" id="CP014859">
    <property type="protein sequence ID" value="AOS61580.1"/>
    <property type="molecule type" value="Genomic_DNA"/>
</dbReference>
<dbReference type="Gene3D" id="3.30.750.44">
    <property type="match status" value="1"/>
</dbReference>